<dbReference type="InterPro" id="IPR037401">
    <property type="entry name" value="SnoaL-like"/>
</dbReference>
<dbReference type="SUPFAM" id="SSF54427">
    <property type="entry name" value="NTF2-like"/>
    <property type="match status" value="1"/>
</dbReference>
<dbReference type="Gene3D" id="3.10.450.50">
    <property type="match status" value="1"/>
</dbReference>
<evidence type="ECO:0000259" key="1">
    <source>
        <dbReference type="Pfam" id="PF12680"/>
    </source>
</evidence>
<dbReference type="InterPro" id="IPR032710">
    <property type="entry name" value="NTF2-like_dom_sf"/>
</dbReference>
<dbReference type="AlphaFoldDB" id="A0A4V1LPD5"/>
<gene>
    <name evidence="2" type="ORF">CRV04_02045</name>
</gene>
<keyword evidence="3" id="KW-1185">Reference proteome</keyword>
<accession>A0A4V1LPD5</accession>
<reference evidence="2 3" key="1">
    <citation type="submission" date="2017-10" db="EMBL/GenBank/DDBJ databases">
        <title>Genomics of the genus Arcobacter.</title>
        <authorList>
            <person name="Perez-Cataluna A."/>
            <person name="Figueras M.J."/>
        </authorList>
    </citation>
    <scope>NUCLEOTIDE SEQUENCE [LARGE SCALE GENOMIC DNA]</scope>
    <source>
        <strain evidence="2 3">CECT 8987</strain>
    </source>
</reference>
<protein>
    <recommendedName>
        <fullName evidence="1">SnoaL-like domain-containing protein</fullName>
    </recommendedName>
</protein>
<comment type="caution">
    <text evidence="2">The sequence shown here is derived from an EMBL/GenBank/DDBJ whole genome shotgun (WGS) entry which is preliminary data.</text>
</comment>
<dbReference type="RefSeq" id="WP_128994953.1">
    <property type="nucleotide sequence ID" value="NZ_PDKN01000001.1"/>
</dbReference>
<dbReference type="EMBL" id="PDKN01000001">
    <property type="protein sequence ID" value="RXJ60818.1"/>
    <property type="molecule type" value="Genomic_DNA"/>
</dbReference>
<feature type="domain" description="SnoaL-like" evidence="1">
    <location>
        <begin position="12"/>
        <end position="122"/>
    </location>
</feature>
<dbReference type="OrthoDB" id="582835at2"/>
<dbReference type="Proteomes" id="UP000290657">
    <property type="component" value="Unassembled WGS sequence"/>
</dbReference>
<organism evidence="2 3">
    <name type="scientific">Candidatus Marinarcus aquaticus</name>
    <dbReference type="NCBI Taxonomy" id="2044504"/>
    <lineage>
        <taxon>Bacteria</taxon>
        <taxon>Pseudomonadati</taxon>
        <taxon>Campylobacterota</taxon>
        <taxon>Epsilonproteobacteria</taxon>
        <taxon>Campylobacterales</taxon>
        <taxon>Arcobacteraceae</taxon>
        <taxon>Candidatus Marinarcus</taxon>
    </lineage>
</organism>
<evidence type="ECO:0000313" key="3">
    <source>
        <dbReference type="Proteomes" id="UP000290657"/>
    </source>
</evidence>
<proteinExistence type="predicted"/>
<dbReference type="Pfam" id="PF12680">
    <property type="entry name" value="SnoaL_2"/>
    <property type="match status" value="1"/>
</dbReference>
<sequence length="127" mass="14439">MDETLRKEIIVSYIEAYNNFDIDGMLTHLSEDVKFKNTENGIVTLQTQGIADFKQIASETSKYFSSRKQNVLDFDFTDDCAIVYINFEAVVAMDISEKLKEGDGFKLGGKTIFTFDNDKISSIEDYS</sequence>
<evidence type="ECO:0000313" key="2">
    <source>
        <dbReference type="EMBL" id="RXJ60818.1"/>
    </source>
</evidence>
<name>A0A4V1LPD5_9BACT</name>